<dbReference type="InterPro" id="IPR011383">
    <property type="entry name" value="N-lys_methylase_SETD6"/>
</dbReference>
<evidence type="ECO:0000256" key="4">
    <source>
        <dbReference type="ARBA" id="ARBA00022679"/>
    </source>
</evidence>
<dbReference type="CDD" id="cd19178">
    <property type="entry name" value="SET_SETD6"/>
    <property type="match status" value="1"/>
</dbReference>
<reference evidence="10" key="2">
    <citation type="submission" date="2025-08" db="UniProtKB">
        <authorList>
            <consortium name="Ensembl"/>
        </authorList>
    </citation>
    <scope>IDENTIFICATION</scope>
</reference>
<dbReference type="InterPro" id="IPR046341">
    <property type="entry name" value="SET_dom_sf"/>
</dbReference>
<dbReference type="InterPro" id="IPR015353">
    <property type="entry name" value="Rubisco_LSMT_subst-bd"/>
</dbReference>
<dbReference type="PROSITE" id="PS50280">
    <property type="entry name" value="SET"/>
    <property type="match status" value="1"/>
</dbReference>
<evidence type="ECO:0000259" key="9">
    <source>
        <dbReference type="PROSITE" id="PS50280"/>
    </source>
</evidence>
<organism evidence="10 11">
    <name type="scientific">Latimeria chalumnae</name>
    <name type="common">Coelacanth</name>
    <dbReference type="NCBI Taxonomy" id="7897"/>
    <lineage>
        <taxon>Eukaryota</taxon>
        <taxon>Metazoa</taxon>
        <taxon>Chordata</taxon>
        <taxon>Craniata</taxon>
        <taxon>Vertebrata</taxon>
        <taxon>Euteleostomi</taxon>
        <taxon>Coelacanthiformes</taxon>
        <taxon>Coelacanthidae</taxon>
        <taxon>Latimeria</taxon>
    </lineage>
</organism>
<dbReference type="InterPro" id="IPR036464">
    <property type="entry name" value="Rubisco_LSMT_subst-bd_sf"/>
</dbReference>
<comment type="subcellular location">
    <subcellularLocation>
        <location evidence="1 8">Nucleus</location>
    </subcellularLocation>
</comment>
<dbReference type="FunFam" id="3.90.1410.10:FF:000013">
    <property type="entry name" value="N-lysine methyltransferase SETD6"/>
    <property type="match status" value="1"/>
</dbReference>
<reference evidence="10" key="3">
    <citation type="submission" date="2025-09" db="UniProtKB">
        <authorList>
            <consortium name="Ensembl"/>
        </authorList>
    </citation>
    <scope>IDENTIFICATION</scope>
</reference>
<protein>
    <recommendedName>
        <fullName evidence="2 8">N-lysine methyltransferase SETD6</fullName>
        <ecNumber evidence="8">2.1.1.-</ecNumber>
    </recommendedName>
</protein>
<dbReference type="AlphaFoldDB" id="H3AWK4"/>
<dbReference type="Proteomes" id="UP000008672">
    <property type="component" value="Unassembled WGS sequence"/>
</dbReference>
<comment type="function">
    <text evidence="7 8">Protein-lysine N-methyltransferase.</text>
</comment>
<evidence type="ECO:0000256" key="6">
    <source>
        <dbReference type="ARBA" id="ARBA00023242"/>
    </source>
</evidence>
<proteinExistence type="inferred from homology"/>
<dbReference type="SUPFAM" id="SSF81822">
    <property type="entry name" value="RuBisCo LSMT C-terminal, substrate-binding domain"/>
    <property type="match status" value="1"/>
</dbReference>
<dbReference type="GO" id="GO:0032259">
    <property type="term" value="P:methylation"/>
    <property type="evidence" value="ECO:0007669"/>
    <property type="project" value="UniProtKB-KW"/>
</dbReference>
<dbReference type="PANTHER" id="PTHR13271">
    <property type="entry name" value="UNCHARACTERIZED PUTATIVE METHYLTRANSFERASE"/>
    <property type="match status" value="1"/>
</dbReference>
<dbReference type="Pfam" id="PF00856">
    <property type="entry name" value="SET"/>
    <property type="match status" value="1"/>
</dbReference>
<gene>
    <name evidence="10" type="primary">SETD6</name>
</gene>
<dbReference type="SUPFAM" id="SSF82199">
    <property type="entry name" value="SET domain"/>
    <property type="match status" value="1"/>
</dbReference>
<dbReference type="EC" id="2.1.1.-" evidence="8"/>
<keyword evidence="5 8" id="KW-0949">S-adenosyl-L-methionine</keyword>
<keyword evidence="11" id="KW-1185">Reference proteome</keyword>
<evidence type="ECO:0000313" key="11">
    <source>
        <dbReference type="Proteomes" id="UP000008672"/>
    </source>
</evidence>
<feature type="domain" description="SET" evidence="9">
    <location>
        <begin position="62"/>
        <end position="288"/>
    </location>
</feature>
<keyword evidence="6 8" id="KW-0539">Nucleus</keyword>
<dbReference type="InterPro" id="IPR050600">
    <property type="entry name" value="SETD3_SETD6_MTase"/>
</dbReference>
<dbReference type="PANTHER" id="PTHR13271:SF34">
    <property type="entry name" value="N-LYSINE METHYLTRANSFERASE SETD6"/>
    <property type="match status" value="1"/>
</dbReference>
<sequence>MASIAKRAKCSLQNEFCYPCPPQVMAILPLPSSDSNAARNPADEVLSAFLDWCEKVDVKLSSKVYISKEGTVSGYGMLAREDIDEGEVLFSVPRKVLLNHETTSIHTLLEKENLSLQSPSGWVPLLMSLLYEYTNEKSHWKPYFSLWMDFKGLEHPMFWSEQERAKLLQGTGIPEAVATDLINIQKEYNTIVLPFMKSHPTLFDPKKHTLELYKKLVAFVMAYSFQDPPEDEDDEDDKDPNPPMMVPMADILNHVANHNANLEFTPECLKMVSVRKISQGEEVFNTYGQMANWQLLHMYGFVEPYPGNINEAADIQMSTMHKAAVLGTKSEAERKFVTEKWDLLCKLEMVGEEGAFVIGLTEVLTEEELFTTLKVLTMSAEEFEDYKENEDWEEVEDDEEVSSMTDEIHKLKLPWKQLLHSSAELTLASYKTDLKADEHLITNPEAYSKLSQREQTSLQVRYGQKKILHQLLDLTK</sequence>
<dbReference type="EMBL" id="AFYH01152824">
    <property type="status" value="NOT_ANNOTATED_CDS"/>
    <property type="molecule type" value="Genomic_DNA"/>
</dbReference>
<accession>H3AWK4</accession>
<evidence type="ECO:0000256" key="5">
    <source>
        <dbReference type="ARBA" id="ARBA00022691"/>
    </source>
</evidence>
<evidence type="ECO:0000256" key="8">
    <source>
        <dbReference type="PIRNR" id="PIRNR011771"/>
    </source>
</evidence>
<evidence type="ECO:0000256" key="3">
    <source>
        <dbReference type="ARBA" id="ARBA00022603"/>
    </source>
</evidence>
<dbReference type="EMBL" id="AFYH01152823">
    <property type="status" value="NOT_ANNOTATED_CDS"/>
    <property type="molecule type" value="Genomic_DNA"/>
</dbReference>
<dbReference type="Ensembl" id="ENSLACT00000014124.1">
    <property type="protein sequence ID" value="ENSLACP00000014025.1"/>
    <property type="gene ID" value="ENSLACG00000012344.2"/>
</dbReference>
<dbReference type="Gene3D" id="3.90.1410.10">
    <property type="entry name" value="set domain protein methyltransferase, domain 1"/>
    <property type="match status" value="1"/>
</dbReference>
<dbReference type="PIRSF" id="PIRSF011771">
    <property type="entry name" value="RMS1_SET"/>
    <property type="match status" value="1"/>
</dbReference>
<dbReference type="GO" id="GO:0005634">
    <property type="term" value="C:nucleus"/>
    <property type="evidence" value="ECO:0007669"/>
    <property type="project" value="UniProtKB-SubCell"/>
</dbReference>
<comment type="similarity">
    <text evidence="8">Belongs to the class V-like SAM-binding methyltransferase superfamily. Histone-lysine methyltransferase family. SETD6 subfamily.</text>
</comment>
<name>H3AWK4_LATCH</name>
<reference evidence="11" key="1">
    <citation type="submission" date="2011-08" db="EMBL/GenBank/DDBJ databases">
        <title>The draft genome of Latimeria chalumnae.</title>
        <authorList>
            <person name="Di Palma F."/>
            <person name="Alfoldi J."/>
            <person name="Johnson J."/>
            <person name="Berlin A."/>
            <person name="Gnerre S."/>
            <person name="Jaffe D."/>
            <person name="MacCallum I."/>
            <person name="Young S."/>
            <person name="Walker B.J."/>
            <person name="Lander E."/>
            <person name="Lindblad-Toh K."/>
        </authorList>
    </citation>
    <scope>NUCLEOTIDE SEQUENCE [LARGE SCALE GENOMIC DNA]</scope>
    <source>
        <strain evidence="11">Wild caught</strain>
    </source>
</reference>
<dbReference type="GO" id="GO:0016279">
    <property type="term" value="F:protein-lysine N-methyltransferase activity"/>
    <property type="evidence" value="ECO:0007669"/>
    <property type="project" value="UniProtKB-UniRule"/>
</dbReference>
<dbReference type="Gene3D" id="3.90.1420.10">
    <property type="entry name" value="Rubisco LSMT, substrate-binding domain"/>
    <property type="match status" value="1"/>
</dbReference>
<dbReference type="Bgee" id="ENSLACG00000012344">
    <property type="expression patterns" value="Expressed in pelvic fin and 6 other cell types or tissues"/>
</dbReference>
<evidence type="ECO:0000256" key="7">
    <source>
        <dbReference type="ARBA" id="ARBA00057503"/>
    </source>
</evidence>
<dbReference type="InterPro" id="IPR001214">
    <property type="entry name" value="SET_dom"/>
</dbReference>
<dbReference type="InterPro" id="IPR044430">
    <property type="entry name" value="SETD6_SET"/>
</dbReference>
<evidence type="ECO:0000256" key="1">
    <source>
        <dbReference type="ARBA" id="ARBA00004123"/>
    </source>
</evidence>
<dbReference type="FunFam" id="3.90.1420.10:FF:000002">
    <property type="entry name" value="N-lysine methyltransferase SETD6"/>
    <property type="match status" value="1"/>
</dbReference>
<dbReference type="Pfam" id="PF09273">
    <property type="entry name" value="Rubis-subs-bind"/>
    <property type="match status" value="1"/>
</dbReference>
<keyword evidence="3 8" id="KW-0489">Methyltransferase</keyword>
<evidence type="ECO:0000313" key="10">
    <source>
        <dbReference type="Ensembl" id="ENSLACP00000014025.1"/>
    </source>
</evidence>
<evidence type="ECO:0000256" key="2">
    <source>
        <dbReference type="ARBA" id="ARBA00016973"/>
    </source>
</evidence>
<dbReference type="GeneTree" id="ENSGT00940000153577"/>
<keyword evidence="4 8" id="KW-0808">Transferase</keyword>